<dbReference type="GO" id="GO:0003677">
    <property type="term" value="F:DNA binding"/>
    <property type="evidence" value="ECO:0007669"/>
    <property type="project" value="UniProtKB-KW"/>
</dbReference>
<dbReference type="ProteomicsDB" id="189195"/>
<feature type="compositionally biased region" description="Basic and acidic residues" evidence="3">
    <location>
        <begin position="439"/>
        <end position="460"/>
    </location>
</feature>
<keyword evidence="8" id="KW-1185">Reference proteome</keyword>
<feature type="compositionally biased region" description="Basic and acidic residues" evidence="3">
    <location>
        <begin position="608"/>
        <end position="618"/>
    </location>
</feature>
<feature type="region of interest" description="Disordered" evidence="3">
    <location>
        <begin position="425"/>
        <end position="631"/>
    </location>
</feature>
<reference evidence="7" key="5">
    <citation type="submission" date="2016-05" db="EMBL/GenBank/DDBJ databases">
        <authorList>
            <person name="Krishnakumar V."/>
            <person name="Cheng C.-Y."/>
            <person name="Chan A.P."/>
            <person name="Schobel S."/>
            <person name="Kim M."/>
            <person name="Ferlanti E.S."/>
            <person name="Belyaeva I."/>
            <person name="Rosen B.D."/>
            <person name="Micklem G."/>
            <person name="Miller J.R."/>
            <person name="Vaughn M."/>
            <person name="Town C.D."/>
        </authorList>
    </citation>
    <scope>NUCLEOTIDE SEQUENCE</scope>
</reference>
<dbReference type="Gene3D" id="1.10.10.60">
    <property type="entry name" value="Homeodomain-like"/>
    <property type="match status" value="1"/>
</dbReference>
<feature type="region of interest" description="Disordered" evidence="3">
    <location>
        <begin position="120"/>
        <end position="268"/>
    </location>
</feature>
<dbReference type="SMART" id="SM00297">
    <property type="entry name" value="BROMO"/>
    <property type="match status" value="1"/>
</dbReference>
<dbReference type="InterPro" id="IPR001487">
    <property type="entry name" value="Bromodomain"/>
</dbReference>
<dbReference type="OMA" id="PIPWLDQ"/>
<dbReference type="Pfam" id="PF00249">
    <property type="entry name" value="Myb_DNA-binding"/>
    <property type="match status" value="1"/>
</dbReference>
<keyword evidence="1 2" id="KW-0103">Bromodomain</keyword>
<dbReference type="Araport" id="AT2G42150"/>
<dbReference type="Gene3D" id="1.20.920.10">
    <property type="entry name" value="Bromodomain-like"/>
    <property type="match status" value="1"/>
</dbReference>
<evidence type="ECO:0000313" key="6">
    <source>
        <dbReference type="EMBL" id="AAB88641.1"/>
    </source>
</evidence>
<evidence type="ECO:0000313" key="8">
    <source>
        <dbReference type="Proteomes" id="UP000006548"/>
    </source>
</evidence>
<reference evidence="6" key="3">
    <citation type="submission" date="2002-02" db="EMBL/GenBank/DDBJ databases">
        <authorList>
            <person name="Town C.D."/>
            <person name="Kaul S."/>
        </authorList>
    </citation>
    <scope>NUCLEOTIDE SEQUENCE</scope>
</reference>
<dbReference type="PROSITE" id="PS50014">
    <property type="entry name" value="BROMODOMAIN_2"/>
    <property type="match status" value="1"/>
</dbReference>
<dbReference type="PANTHER" id="PTHR37888:SF6">
    <property type="entry name" value="DNA-BINDING BROMODOMAIN-CONTAINING PROTEIN"/>
    <property type="match status" value="1"/>
</dbReference>
<dbReference type="PaxDb" id="3702-AT2G42150.1"/>
<dbReference type="InterPro" id="IPR009057">
    <property type="entry name" value="Homeodomain-like_sf"/>
</dbReference>
<dbReference type="InterPro" id="IPR036427">
    <property type="entry name" value="Bromodomain-like_sf"/>
</dbReference>
<feature type="compositionally biased region" description="Basic and acidic residues" evidence="3">
    <location>
        <begin position="252"/>
        <end position="261"/>
    </location>
</feature>
<evidence type="ECO:0000313" key="7">
    <source>
        <dbReference type="EMBL" id="AEC10080.1"/>
    </source>
</evidence>
<feature type="compositionally biased region" description="Basic and acidic residues" evidence="3">
    <location>
        <begin position="168"/>
        <end position="177"/>
    </location>
</feature>
<evidence type="ECO:0000259" key="4">
    <source>
        <dbReference type="PROSITE" id="PS50014"/>
    </source>
</evidence>
<dbReference type="PIR" id="T00925">
    <property type="entry name" value="T00925"/>
</dbReference>
<dbReference type="SUPFAM" id="SSF47370">
    <property type="entry name" value="Bromodomain"/>
    <property type="match status" value="1"/>
</dbReference>
<dbReference type="Pfam" id="PF00439">
    <property type="entry name" value="Bromodomain"/>
    <property type="match status" value="1"/>
</dbReference>
<sequence length="631" mass="70446">MAKPENDVTLTEKQTWSTWEELLLACAVHRHGTESWNSVSAEIQKLSPNLCSLTASACRHKYFDLKSRFTQELPVPESVAEISTAPWLEELRKLRVDELRREVEQYDLSISTLQSKVKQLEEEREMSFIKPDTETENLDLERKKERSDSGEPVPNPPVQLMNETISPDPKEIGSENTEREEEMAGSGGGESKLAGEDSCRGSCESVEKEPTTNSERVEPVSVTELIESEDGASRGEEITSDVQSSASLPRKGTSEPDKEDQSPTSAKDFTVESQPLISFVEILLSHPCGSHFSRRLERQETIEYGTIIREHVDFEIIRKRVEGGLYKSWRINFFRDLLLLVNNARVFYHRGSSEFKFAEQLHQLVKKQMTTTLKGLSNRDEISISPPKEEVVAIPSSKPVSSKPRMSVPNIVACRKRSALAAKPLLLLPPGPDKKAKKTDHVVDYDEKPVSDKDGEASGKDDDDSLIVKIMTRGRTSSTGKVANRNDKNRDSSLNVDDSKDKVKKTDEEKKGGSKKKRAASFLRRMKVGSSDDTLKRSSAADSSTTGKGGGAEQRKNNSNKADNKKTPIPKIRQTNKKASPVKRSNNGRNSEREAAPSSSSYPILAKRSRDAGEKEEASSYSPRLKKRARR</sequence>
<dbReference type="CDD" id="cd04369">
    <property type="entry name" value="Bromodomain"/>
    <property type="match status" value="1"/>
</dbReference>
<evidence type="ECO:0000313" key="5">
    <source>
        <dbReference type="Araport" id="AT2G42150"/>
    </source>
</evidence>
<gene>
    <name evidence="5 7" type="ordered locus">At2g42150</name>
    <name evidence="7" type="ORF">T24P15.6</name>
    <name evidence="7" type="ORF">T24P15_6</name>
</gene>
<dbReference type="CDD" id="cd00167">
    <property type="entry name" value="SANT"/>
    <property type="match status" value="1"/>
</dbReference>
<reference evidence="7 8" key="1">
    <citation type="journal article" date="1999" name="Nature">
        <title>Sequence and analysis of chromosome 2 of the plant Arabidopsis thaliana.</title>
        <authorList>
            <person name="Lin X."/>
            <person name="Kaul S."/>
            <person name="Rounsley S."/>
            <person name="Shea T.P."/>
            <person name="Benito M.I."/>
            <person name="Town C.D."/>
            <person name="Fujii C.Y."/>
            <person name="Mason T."/>
            <person name="Bowman C.L."/>
            <person name="Barnstead M."/>
            <person name="Feldblyum T.V."/>
            <person name="Buell C.R."/>
            <person name="Ketchum K.A."/>
            <person name="Lee J."/>
            <person name="Ronning C.M."/>
            <person name="Koo H.L."/>
            <person name="Moffat K.S."/>
            <person name="Cronin L.A."/>
            <person name="Shen M."/>
            <person name="Pai G."/>
            <person name="Van Aken S."/>
            <person name="Umayam L."/>
            <person name="Tallon L.J."/>
            <person name="Gill J.E."/>
            <person name="Adams M.D."/>
            <person name="Carrera A.J."/>
            <person name="Creasy T.H."/>
            <person name="Goodman H.M."/>
            <person name="Somerville C.R."/>
            <person name="Copenhaver G.P."/>
            <person name="Preuss D."/>
            <person name="Nierman W.C."/>
            <person name="White O."/>
            <person name="Eisen J.A."/>
            <person name="Salzberg S.L."/>
            <person name="Fraser C.M."/>
            <person name="Venter J.C."/>
        </authorList>
    </citation>
    <scope>NUCLEOTIDE SEQUENCE [LARGE SCALE GENOMIC DNA]</scope>
    <source>
        <strain evidence="8">cv. Columbia</strain>
    </source>
</reference>
<dbReference type="FunCoup" id="O48523">
    <property type="interactions" value="1"/>
</dbReference>
<feature type="compositionally biased region" description="Basic residues" evidence="3">
    <location>
        <begin position="513"/>
        <end position="527"/>
    </location>
</feature>
<dbReference type="GeneID" id="818815"/>
<dbReference type="PANTHER" id="PTHR37888">
    <property type="entry name" value="DNA-BINDING BROMODOMAIN-CONTAINING PROTEIN"/>
    <property type="match status" value="1"/>
</dbReference>
<feature type="compositionally biased region" description="Basic and acidic residues" evidence="3">
    <location>
        <begin position="120"/>
        <end position="149"/>
    </location>
</feature>
<name>O48523_ARATH</name>
<feature type="compositionally biased region" description="Basic and acidic residues" evidence="3">
    <location>
        <begin position="484"/>
        <end position="512"/>
    </location>
</feature>
<keyword evidence="7" id="KW-0238">DNA-binding</keyword>
<evidence type="ECO:0000256" key="3">
    <source>
        <dbReference type="SAM" id="MobiDB-lite"/>
    </source>
</evidence>
<dbReference type="SMR" id="O48523"/>
<dbReference type="AlphaFoldDB" id="O48523"/>
<dbReference type="EMBL" id="CP002685">
    <property type="protein sequence ID" value="AEC10080.1"/>
    <property type="molecule type" value="Genomic_DNA"/>
</dbReference>
<organism evidence="6">
    <name type="scientific">Arabidopsis thaliana</name>
    <name type="common">Mouse-ear cress</name>
    <dbReference type="NCBI Taxonomy" id="3702"/>
    <lineage>
        <taxon>Eukaryota</taxon>
        <taxon>Viridiplantae</taxon>
        <taxon>Streptophyta</taxon>
        <taxon>Embryophyta</taxon>
        <taxon>Tracheophyta</taxon>
        <taxon>Spermatophyta</taxon>
        <taxon>Magnoliopsida</taxon>
        <taxon>eudicotyledons</taxon>
        <taxon>Gunneridae</taxon>
        <taxon>Pentapetalae</taxon>
        <taxon>rosids</taxon>
        <taxon>malvids</taxon>
        <taxon>Brassicales</taxon>
        <taxon>Brassicaceae</taxon>
        <taxon>Camelineae</taxon>
        <taxon>Arabidopsis</taxon>
    </lineage>
</organism>
<dbReference type="SMART" id="SM00717">
    <property type="entry name" value="SANT"/>
    <property type="match status" value="1"/>
</dbReference>
<evidence type="ECO:0000256" key="1">
    <source>
        <dbReference type="ARBA" id="ARBA00023117"/>
    </source>
</evidence>
<evidence type="ECO:0000256" key="2">
    <source>
        <dbReference type="PROSITE-ProRule" id="PRU00035"/>
    </source>
</evidence>
<reference evidence="7" key="4">
    <citation type="submission" date="2011-02" db="EMBL/GenBank/DDBJ databases">
        <authorList>
            <consortium name="TAIR"/>
            <person name="Swarbreck D."/>
            <person name="Lamesch P."/>
            <person name="Wilks C."/>
            <person name="Huala E."/>
        </authorList>
    </citation>
    <scope>NUCLEOTIDE SEQUENCE</scope>
</reference>
<dbReference type="HOGENOM" id="CLU_017796_1_0_1"/>
<feature type="domain" description="Bromo" evidence="4">
    <location>
        <begin position="284"/>
        <end position="355"/>
    </location>
</feature>
<feature type="compositionally biased region" description="Basic and acidic residues" evidence="3">
    <location>
        <begin position="193"/>
        <end position="218"/>
    </location>
</feature>
<dbReference type="InterPro" id="IPR001005">
    <property type="entry name" value="SANT/Myb"/>
</dbReference>
<reference evidence="8" key="6">
    <citation type="journal article" date="2017" name="Plant J.">
        <title>Araport11: a complete reannotation of the Arabidopsis thaliana reference genome.</title>
        <authorList>
            <person name="Cheng C.Y."/>
            <person name="Krishnakumar V."/>
            <person name="Chan A.P."/>
            <person name="Thibaud-Nissen F."/>
            <person name="Schobel S."/>
            <person name="Town C.D."/>
        </authorList>
    </citation>
    <scope>GENOME REANNOTATION</scope>
    <source>
        <strain evidence="8">cv. Columbia</strain>
    </source>
</reference>
<proteinExistence type="predicted"/>
<dbReference type="EMBL" id="AC002561">
    <property type="protein sequence ID" value="AAB88641.1"/>
    <property type="molecule type" value="Genomic_DNA"/>
</dbReference>
<dbReference type="TAIR" id="AT2G42150"/>
<dbReference type="SUPFAM" id="SSF46689">
    <property type="entry name" value="Homeodomain-like"/>
    <property type="match status" value="1"/>
</dbReference>
<reference evidence="6" key="2">
    <citation type="submission" date="2000-03" db="EMBL/GenBank/DDBJ databases">
        <title>Arabidopsis thaliana chromosome 2 BAC T24P15 genomic sequence.</title>
        <authorList>
            <person name="Lin X."/>
            <person name="Kaul S."/>
            <person name="Town C.D."/>
            <person name="Benito M.-I."/>
            <person name="Creasy T.H."/>
            <person name="Haas B.J."/>
            <person name="Wu D."/>
            <person name="Maiti R."/>
            <person name="Ronning C.M."/>
            <person name="Koo H."/>
            <person name="Fujii C.Y."/>
            <person name="Utterback T.R."/>
            <person name="Barnstead M.E."/>
            <person name="Bowman C.L."/>
            <person name="White O."/>
            <person name="Nierman W.C."/>
            <person name="Fraser C.M."/>
        </authorList>
    </citation>
    <scope>NUCLEOTIDE SEQUENCE</scope>
</reference>
<accession>O48523</accession>
<dbReference type="KEGG" id="ath:AT2G42150"/>
<dbReference type="Proteomes" id="UP000006548">
    <property type="component" value="Chromosome 2"/>
</dbReference>
<dbReference type="eggNOG" id="ENOG502QR9N">
    <property type="taxonomic scope" value="Eukaryota"/>
</dbReference>
<dbReference type="ExpressionAtlas" id="O48523">
    <property type="expression patterns" value="baseline and differential"/>
</dbReference>
<protein>
    <submittedName>
        <fullName evidence="7">DNA-binding bromodomain-containing protein</fullName>
    </submittedName>
</protein>